<comment type="caution">
    <text evidence="1">The sequence shown here is derived from an EMBL/GenBank/DDBJ whole genome shotgun (WGS) entry which is preliminary data.</text>
</comment>
<reference evidence="1 2" key="1">
    <citation type="submission" date="2024-09" db="EMBL/GenBank/DDBJ databases">
        <authorList>
            <person name="Sun Q."/>
            <person name="Mori K."/>
        </authorList>
    </citation>
    <scope>NUCLEOTIDE SEQUENCE [LARGE SCALE GENOMIC DNA]</scope>
    <source>
        <strain evidence="1 2">CCM 3426</strain>
    </source>
</reference>
<keyword evidence="2" id="KW-1185">Reference proteome</keyword>
<proteinExistence type="predicted"/>
<gene>
    <name evidence="1" type="ORF">ACFFV7_33595</name>
</gene>
<evidence type="ECO:0000313" key="1">
    <source>
        <dbReference type="EMBL" id="MFB9206169.1"/>
    </source>
</evidence>
<evidence type="ECO:0000313" key="2">
    <source>
        <dbReference type="Proteomes" id="UP001589647"/>
    </source>
</evidence>
<accession>A0ABV5INN2</accession>
<sequence>MRVLDGLAAPDLEELDLELILVLALHHEAERLAAPREAARQPAAE</sequence>
<dbReference type="RefSeq" id="WP_189652935.1">
    <property type="nucleotide sequence ID" value="NZ_BMRC01000033.1"/>
</dbReference>
<dbReference type="Proteomes" id="UP001589647">
    <property type="component" value="Unassembled WGS sequence"/>
</dbReference>
<organism evidence="1 2">
    <name type="scientific">Nonomuraea spiralis</name>
    <dbReference type="NCBI Taxonomy" id="46182"/>
    <lineage>
        <taxon>Bacteria</taxon>
        <taxon>Bacillati</taxon>
        <taxon>Actinomycetota</taxon>
        <taxon>Actinomycetes</taxon>
        <taxon>Streptosporangiales</taxon>
        <taxon>Streptosporangiaceae</taxon>
        <taxon>Nonomuraea</taxon>
    </lineage>
</organism>
<protein>
    <submittedName>
        <fullName evidence="1">Uncharacterized protein</fullName>
    </submittedName>
</protein>
<name>A0ABV5INN2_9ACTN</name>
<dbReference type="EMBL" id="JBHMEI010000035">
    <property type="protein sequence ID" value="MFB9206169.1"/>
    <property type="molecule type" value="Genomic_DNA"/>
</dbReference>